<sequence>MLPMLVHHCSACNYNTPVAFSASVFSQDQYCSHCSAHSHGIALQVPAVDASNRPDQQPDMQQDELSRLFAQSLTFAPAPAPSPTPPPEPIAQPDEAPKRPTSEPIVYVSTHYNHSRHVAPVAPRMASPPLEASSHLERTELENILVQNSINPSALFPSQLTLFQYADSDQRLRLLELWRICPPAYAEHEKAWETGVWPDTSLQQEEAMARIRYEKMMAGRRFDPHFDTEDAMTDAPAPVAPPVQPVTHEISHMPRGAEPYMVNGYEMLAKREYEEQARMQTMMQEGGVALQETTRYNQATDPVYLRPVSKEGGVQMQDMENQYGAFEAMRQGVNFTDADHEMMM</sequence>
<evidence type="ECO:0000313" key="3">
    <source>
        <dbReference type="Proteomes" id="UP000799772"/>
    </source>
</evidence>
<dbReference type="Proteomes" id="UP000799772">
    <property type="component" value="Unassembled WGS sequence"/>
</dbReference>
<comment type="caution">
    <text evidence="2">The sequence shown here is derived from an EMBL/GenBank/DDBJ whole genome shotgun (WGS) entry which is preliminary data.</text>
</comment>
<dbReference type="OrthoDB" id="5357075at2759"/>
<reference evidence="2" key="1">
    <citation type="journal article" date="2020" name="Stud. Mycol.">
        <title>101 Dothideomycetes genomes: a test case for predicting lifestyles and emergence of pathogens.</title>
        <authorList>
            <person name="Haridas S."/>
            <person name="Albert R."/>
            <person name="Binder M."/>
            <person name="Bloem J."/>
            <person name="Labutti K."/>
            <person name="Salamov A."/>
            <person name="Andreopoulos B."/>
            <person name="Baker S."/>
            <person name="Barry K."/>
            <person name="Bills G."/>
            <person name="Bluhm B."/>
            <person name="Cannon C."/>
            <person name="Castanera R."/>
            <person name="Culley D."/>
            <person name="Daum C."/>
            <person name="Ezra D."/>
            <person name="Gonzalez J."/>
            <person name="Henrissat B."/>
            <person name="Kuo A."/>
            <person name="Liang C."/>
            <person name="Lipzen A."/>
            <person name="Lutzoni F."/>
            <person name="Magnuson J."/>
            <person name="Mondo S."/>
            <person name="Nolan M."/>
            <person name="Ohm R."/>
            <person name="Pangilinan J."/>
            <person name="Park H.-J."/>
            <person name="Ramirez L."/>
            <person name="Alfaro M."/>
            <person name="Sun H."/>
            <person name="Tritt A."/>
            <person name="Yoshinaga Y."/>
            <person name="Zwiers L.-H."/>
            <person name="Turgeon B."/>
            <person name="Goodwin S."/>
            <person name="Spatafora J."/>
            <person name="Crous P."/>
            <person name="Grigoriev I."/>
        </authorList>
    </citation>
    <scope>NUCLEOTIDE SEQUENCE</scope>
    <source>
        <strain evidence="2">CBS 133067</strain>
    </source>
</reference>
<evidence type="ECO:0000256" key="1">
    <source>
        <dbReference type="SAM" id="MobiDB-lite"/>
    </source>
</evidence>
<feature type="compositionally biased region" description="Pro residues" evidence="1">
    <location>
        <begin position="78"/>
        <end position="90"/>
    </location>
</feature>
<gene>
    <name evidence="2" type="ORF">NA57DRAFT_76443</name>
</gene>
<name>A0A9P4IHD5_9PEZI</name>
<feature type="region of interest" description="Disordered" evidence="1">
    <location>
        <begin position="75"/>
        <end position="101"/>
    </location>
</feature>
<proteinExistence type="predicted"/>
<organism evidence="2 3">
    <name type="scientific">Rhizodiscina lignyota</name>
    <dbReference type="NCBI Taxonomy" id="1504668"/>
    <lineage>
        <taxon>Eukaryota</taxon>
        <taxon>Fungi</taxon>
        <taxon>Dikarya</taxon>
        <taxon>Ascomycota</taxon>
        <taxon>Pezizomycotina</taxon>
        <taxon>Dothideomycetes</taxon>
        <taxon>Pleosporomycetidae</taxon>
        <taxon>Aulographales</taxon>
        <taxon>Rhizodiscinaceae</taxon>
        <taxon>Rhizodiscina</taxon>
    </lineage>
</organism>
<dbReference type="EMBL" id="ML978126">
    <property type="protein sequence ID" value="KAF2099214.1"/>
    <property type="molecule type" value="Genomic_DNA"/>
</dbReference>
<dbReference type="AlphaFoldDB" id="A0A9P4IHD5"/>
<accession>A0A9P4IHD5</accession>
<keyword evidence="3" id="KW-1185">Reference proteome</keyword>
<evidence type="ECO:0000313" key="2">
    <source>
        <dbReference type="EMBL" id="KAF2099214.1"/>
    </source>
</evidence>
<protein>
    <submittedName>
        <fullName evidence="2">Uncharacterized protein</fullName>
    </submittedName>
</protein>